<keyword evidence="2" id="KW-0238">DNA-binding</keyword>
<keyword evidence="1" id="KW-0805">Transcription regulation</keyword>
<evidence type="ECO:0000259" key="4">
    <source>
        <dbReference type="PROSITE" id="PS50949"/>
    </source>
</evidence>
<dbReference type="Pfam" id="PF00392">
    <property type="entry name" value="GntR"/>
    <property type="match status" value="1"/>
</dbReference>
<dbReference type="GO" id="GO:0003700">
    <property type="term" value="F:DNA-binding transcription factor activity"/>
    <property type="evidence" value="ECO:0007669"/>
    <property type="project" value="InterPro"/>
</dbReference>
<keyword evidence="6" id="KW-1185">Reference proteome</keyword>
<dbReference type="PRINTS" id="PR00035">
    <property type="entry name" value="HTHGNTR"/>
</dbReference>
<dbReference type="SMART" id="SM00866">
    <property type="entry name" value="UTRA"/>
    <property type="match status" value="1"/>
</dbReference>
<dbReference type="PANTHER" id="PTHR44846">
    <property type="entry name" value="MANNOSYL-D-GLYCERATE TRANSPORT/METABOLISM SYSTEM REPRESSOR MNGR-RELATED"/>
    <property type="match status" value="1"/>
</dbReference>
<dbReference type="SMART" id="SM00345">
    <property type="entry name" value="HTH_GNTR"/>
    <property type="match status" value="1"/>
</dbReference>
<proteinExistence type="predicted"/>
<dbReference type="Gene3D" id="1.10.10.10">
    <property type="entry name" value="Winged helix-like DNA-binding domain superfamily/Winged helix DNA-binding domain"/>
    <property type="match status" value="1"/>
</dbReference>
<protein>
    <submittedName>
        <fullName evidence="5">GntR family transcriptional regulator</fullName>
    </submittedName>
</protein>
<evidence type="ECO:0000313" key="5">
    <source>
        <dbReference type="EMBL" id="NYD74790.1"/>
    </source>
</evidence>
<dbReference type="SUPFAM" id="SSF46785">
    <property type="entry name" value="Winged helix' DNA-binding domain"/>
    <property type="match status" value="1"/>
</dbReference>
<dbReference type="RefSeq" id="WP_020076607.1">
    <property type="nucleotide sequence ID" value="NZ_BAAAPX010000001.1"/>
</dbReference>
<feature type="domain" description="HTH gntR-type" evidence="4">
    <location>
        <begin position="5"/>
        <end position="72"/>
    </location>
</feature>
<reference evidence="5 6" key="1">
    <citation type="submission" date="2020-07" db="EMBL/GenBank/DDBJ databases">
        <title>Sequencing the genomes of 1000 actinobacteria strains.</title>
        <authorList>
            <person name="Klenk H.-P."/>
        </authorList>
    </citation>
    <scope>NUCLEOTIDE SEQUENCE [LARGE SCALE GENOMIC DNA]</scope>
    <source>
        <strain evidence="5 6">DSM 23871</strain>
    </source>
</reference>
<dbReference type="EMBL" id="JACCBJ010000001">
    <property type="protein sequence ID" value="NYD74790.1"/>
    <property type="molecule type" value="Genomic_DNA"/>
</dbReference>
<dbReference type="InterPro" id="IPR050679">
    <property type="entry name" value="Bact_HTH_transcr_reg"/>
</dbReference>
<dbReference type="SUPFAM" id="SSF64288">
    <property type="entry name" value="Chorismate lyase-like"/>
    <property type="match status" value="1"/>
</dbReference>
<dbReference type="InterPro" id="IPR036388">
    <property type="entry name" value="WH-like_DNA-bd_sf"/>
</dbReference>
<dbReference type="InterPro" id="IPR011663">
    <property type="entry name" value="UTRA"/>
</dbReference>
<dbReference type="PROSITE" id="PS50949">
    <property type="entry name" value="HTH_GNTR"/>
    <property type="match status" value="1"/>
</dbReference>
<sequence length="237" mass="26785">MAEQHTKSERLRQHLVDVIDQGLEPHSKLPTERDLASEFDVSRLTVRRALDRLEHEGLVYRVQGAGTFVAAPRITKSVELTSFSEDMRARGLVPGSSVLVTETISAGARLGAKLRVSPSDDVFHIRRARTADGEPMALEDTYLNPRLFPGLIDNIGSESLYQILETEYGMKIEWAEQSIHASVLEPEEAQLLSAPPFSPAFYVTRTSFDAQDRPVEYAESTYRGDRYHYELQIHRTR</sequence>
<dbReference type="Proteomes" id="UP000589620">
    <property type="component" value="Unassembled WGS sequence"/>
</dbReference>
<dbReference type="GO" id="GO:0003677">
    <property type="term" value="F:DNA binding"/>
    <property type="evidence" value="ECO:0007669"/>
    <property type="project" value="UniProtKB-KW"/>
</dbReference>
<dbReference type="AlphaFoldDB" id="A0A852T2G4"/>
<dbReference type="InterPro" id="IPR036390">
    <property type="entry name" value="WH_DNA-bd_sf"/>
</dbReference>
<evidence type="ECO:0000256" key="2">
    <source>
        <dbReference type="ARBA" id="ARBA00023125"/>
    </source>
</evidence>
<dbReference type="PANTHER" id="PTHR44846:SF1">
    <property type="entry name" value="MANNOSYL-D-GLYCERATE TRANSPORT_METABOLISM SYSTEM REPRESSOR MNGR-RELATED"/>
    <property type="match status" value="1"/>
</dbReference>
<dbReference type="Pfam" id="PF07702">
    <property type="entry name" value="UTRA"/>
    <property type="match status" value="1"/>
</dbReference>
<dbReference type="Gene3D" id="3.40.1410.10">
    <property type="entry name" value="Chorismate lyase-like"/>
    <property type="match status" value="1"/>
</dbReference>
<name>A0A852T2G4_9MICO</name>
<dbReference type="InterPro" id="IPR028978">
    <property type="entry name" value="Chorismate_lyase_/UTRA_dom_sf"/>
</dbReference>
<dbReference type="InterPro" id="IPR000524">
    <property type="entry name" value="Tscrpt_reg_HTH_GntR"/>
</dbReference>
<evidence type="ECO:0000313" key="6">
    <source>
        <dbReference type="Proteomes" id="UP000589620"/>
    </source>
</evidence>
<evidence type="ECO:0000256" key="1">
    <source>
        <dbReference type="ARBA" id="ARBA00023015"/>
    </source>
</evidence>
<dbReference type="CDD" id="cd07377">
    <property type="entry name" value="WHTH_GntR"/>
    <property type="match status" value="1"/>
</dbReference>
<keyword evidence="3" id="KW-0804">Transcription</keyword>
<organism evidence="5 6">
    <name type="scientific">Leifsonia soli</name>
    <dbReference type="NCBI Taxonomy" id="582665"/>
    <lineage>
        <taxon>Bacteria</taxon>
        <taxon>Bacillati</taxon>
        <taxon>Actinomycetota</taxon>
        <taxon>Actinomycetes</taxon>
        <taxon>Micrococcales</taxon>
        <taxon>Microbacteriaceae</taxon>
        <taxon>Leifsonia</taxon>
    </lineage>
</organism>
<gene>
    <name evidence="5" type="ORF">BJ963_002309</name>
</gene>
<accession>A0A852T2G4</accession>
<comment type="caution">
    <text evidence="5">The sequence shown here is derived from an EMBL/GenBank/DDBJ whole genome shotgun (WGS) entry which is preliminary data.</text>
</comment>
<dbReference type="GO" id="GO:0045892">
    <property type="term" value="P:negative regulation of DNA-templated transcription"/>
    <property type="evidence" value="ECO:0007669"/>
    <property type="project" value="TreeGrafter"/>
</dbReference>
<evidence type="ECO:0000256" key="3">
    <source>
        <dbReference type="ARBA" id="ARBA00023163"/>
    </source>
</evidence>